<organism evidence="2 3">
    <name type="scientific">Ficus carica</name>
    <name type="common">Common fig</name>
    <dbReference type="NCBI Taxonomy" id="3494"/>
    <lineage>
        <taxon>Eukaryota</taxon>
        <taxon>Viridiplantae</taxon>
        <taxon>Streptophyta</taxon>
        <taxon>Embryophyta</taxon>
        <taxon>Tracheophyta</taxon>
        <taxon>Spermatophyta</taxon>
        <taxon>Magnoliopsida</taxon>
        <taxon>eudicotyledons</taxon>
        <taxon>Gunneridae</taxon>
        <taxon>Pentapetalae</taxon>
        <taxon>rosids</taxon>
        <taxon>fabids</taxon>
        <taxon>Rosales</taxon>
        <taxon>Moraceae</taxon>
        <taxon>Ficeae</taxon>
        <taxon>Ficus</taxon>
    </lineage>
</organism>
<sequence>MADGRNGESKSTQQPLDCSLFEANLPRTPYPAPDKLKSTARGGLYFN</sequence>
<name>A0AA88AAG9_FICCA</name>
<proteinExistence type="predicted"/>
<evidence type="ECO:0000313" key="3">
    <source>
        <dbReference type="Proteomes" id="UP001187192"/>
    </source>
</evidence>
<protein>
    <submittedName>
        <fullName evidence="2">Uncharacterized protein</fullName>
    </submittedName>
</protein>
<dbReference type="Proteomes" id="UP001187192">
    <property type="component" value="Unassembled WGS sequence"/>
</dbReference>
<feature type="region of interest" description="Disordered" evidence="1">
    <location>
        <begin position="23"/>
        <end position="47"/>
    </location>
</feature>
<evidence type="ECO:0000256" key="1">
    <source>
        <dbReference type="SAM" id="MobiDB-lite"/>
    </source>
</evidence>
<accession>A0AA88AAG9</accession>
<keyword evidence="3" id="KW-1185">Reference proteome</keyword>
<dbReference type="AlphaFoldDB" id="A0AA88AAG9"/>
<evidence type="ECO:0000313" key="2">
    <source>
        <dbReference type="EMBL" id="GMN49622.1"/>
    </source>
</evidence>
<gene>
    <name evidence="2" type="ORF">TIFTF001_018796</name>
</gene>
<reference evidence="2" key="1">
    <citation type="submission" date="2023-07" db="EMBL/GenBank/DDBJ databases">
        <title>draft genome sequence of fig (Ficus carica).</title>
        <authorList>
            <person name="Takahashi T."/>
            <person name="Nishimura K."/>
        </authorList>
    </citation>
    <scope>NUCLEOTIDE SEQUENCE</scope>
</reference>
<comment type="caution">
    <text evidence="2">The sequence shown here is derived from an EMBL/GenBank/DDBJ whole genome shotgun (WGS) entry which is preliminary data.</text>
</comment>
<dbReference type="EMBL" id="BTGU01000031">
    <property type="protein sequence ID" value="GMN49622.1"/>
    <property type="molecule type" value="Genomic_DNA"/>
</dbReference>